<comment type="subunit">
    <text evidence="9">Component of the oligosaccharyltransferase (OST) complex.</text>
</comment>
<feature type="domain" description="OST48 middle" evidence="11">
    <location>
        <begin position="302"/>
        <end position="433"/>
    </location>
</feature>
<evidence type="ECO:0000256" key="7">
    <source>
        <dbReference type="ARBA" id="ARBA00022989"/>
    </source>
</evidence>
<name>A0AAN8NJJ9_POLSC</name>
<dbReference type="InterPro" id="IPR055459">
    <property type="entry name" value="OST48_MD"/>
</dbReference>
<evidence type="ECO:0000313" key="12">
    <source>
        <dbReference type="EMBL" id="KAK6618477.1"/>
    </source>
</evidence>
<dbReference type="Proteomes" id="UP001372834">
    <property type="component" value="Unassembled WGS sequence"/>
</dbReference>
<dbReference type="Pfam" id="PF23358">
    <property type="entry name" value="OST48_MD"/>
    <property type="match status" value="1"/>
</dbReference>
<keyword evidence="7 9" id="KW-1133">Transmembrane helix</keyword>
<keyword evidence="5 9" id="KW-0812">Transmembrane</keyword>
<comment type="function">
    <text evidence="9">Subunit of the oligosaccharyl transferase (OST) complex that catalyzes the initial transfer of a defined glycan (Glc(3)Man(9)GlcNAc(2) in eukaryotes) from the lipid carrier dolichol-pyrophosphate to an asparagine residue within an Asn-X-Ser/Thr consensus motif in nascent polypeptide chains, the first step in protein N-glycosylation. N-glycosylation occurs cotranslationally and the complex associates with the Sec61 complex at the channel-forming translocon complex that mediates protein translocation across the endoplasmic reticulum (ER).</text>
</comment>
<evidence type="ECO:0000256" key="6">
    <source>
        <dbReference type="ARBA" id="ARBA00022824"/>
    </source>
</evidence>
<evidence type="ECO:0000256" key="4">
    <source>
        <dbReference type="ARBA" id="ARBA00013350"/>
    </source>
</evidence>
<dbReference type="GO" id="GO:0018279">
    <property type="term" value="P:protein N-linked glycosylation via asparagine"/>
    <property type="evidence" value="ECO:0007669"/>
    <property type="project" value="UniProtKB-UniRule"/>
</dbReference>
<feature type="chain" id="PRO_5042666865" description="Dolichyl-diphosphooligosaccharide--protein glycosyltransferase 48 kDa subunit" evidence="9">
    <location>
        <begin position="30"/>
        <end position="445"/>
    </location>
</feature>
<evidence type="ECO:0000256" key="3">
    <source>
        <dbReference type="ARBA" id="ARBA00008743"/>
    </source>
</evidence>
<dbReference type="InterPro" id="IPR005013">
    <property type="entry name" value="DDOST_48_kDa_subunit"/>
</dbReference>
<comment type="caution">
    <text evidence="12">The sequence shown here is derived from an EMBL/GenBank/DDBJ whole genome shotgun (WGS) entry which is preliminary data.</text>
</comment>
<reference evidence="12 13" key="1">
    <citation type="submission" date="2023-10" db="EMBL/GenBank/DDBJ databases">
        <title>Genomes of two closely related lineages of the louse Polyplax serrata with different host specificities.</title>
        <authorList>
            <person name="Martinu J."/>
            <person name="Tarabai H."/>
            <person name="Stefka J."/>
            <person name="Hypsa V."/>
        </authorList>
    </citation>
    <scope>NUCLEOTIDE SEQUENCE [LARGE SCALE GENOMIC DNA]</scope>
    <source>
        <strain evidence="12">HR10_N</strain>
    </source>
</reference>
<evidence type="ECO:0000256" key="5">
    <source>
        <dbReference type="ARBA" id="ARBA00022692"/>
    </source>
</evidence>
<evidence type="ECO:0000256" key="9">
    <source>
        <dbReference type="RuleBase" id="RU361142"/>
    </source>
</evidence>
<protein>
    <recommendedName>
        <fullName evidence="4 9">Dolichyl-diphosphooligosaccharide--protein glycosyltransferase 48 kDa subunit</fullName>
        <shortName evidence="9">Oligosaccharyl transferase 48 kDa subunit</shortName>
    </recommendedName>
</protein>
<dbReference type="EMBL" id="JAWJWE010000042">
    <property type="protein sequence ID" value="KAK6618477.1"/>
    <property type="molecule type" value="Genomic_DNA"/>
</dbReference>
<keyword evidence="6 9" id="KW-0256">Endoplasmic reticulum</keyword>
<evidence type="ECO:0000256" key="8">
    <source>
        <dbReference type="ARBA" id="ARBA00023136"/>
    </source>
</evidence>
<accession>A0AAN8NJJ9</accession>
<evidence type="ECO:0000256" key="1">
    <source>
        <dbReference type="ARBA" id="ARBA00004115"/>
    </source>
</evidence>
<dbReference type="GO" id="GO:0008250">
    <property type="term" value="C:oligosaccharyltransferase complex"/>
    <property type="evidence" value="ECO:0007669"/>
    <property type="project" value="TreeGrafter"/>
</dbReference>
<dbReference type="AlphaFoldDB" id="A0AAN8NJJ9"/>
<feature type="domain" description="OST48 N-terminal" evidence="10">
    <location>
        <begin position="32"/>
        <end position="283"/>
    </location>
</feature>
<comment type="similarity">
    <text evidence="3 9">Belongs to the DDOST 48 kDa subunit family.</text>
</comment>
<evidence type="ECO:0000313" key="13">
    <source>
        <dbReference type="Proteomes" id="UP001372834"/>
    </source>
</evidence>
<evidence type="ECO:0000259" key="10">
    <source>
        <dbReference type="Pfam" id="PF03345"/>
    </source>
</evidence>
<dbReference type="InterPro" id="IPR055457">
    <property type="entry name" value="OST48_N"/>
</dbReference>
<keyword evidence="8 9" id="KW-0472">Membrane</keyword>
<evidence type="ECO:0000256" key="2">
    <source>
        <dbReference type="ARBA" id="ARBA00004922"/>
    </source>
</evidence>
<comment type="pathway">
    <text evidence="2 9">Protein modification; protein glycosylation.</text>
</comment>
<organism evidence="12 13">
    <name type="scientific">Polyplax serrata</name>
    <name type="common">Common mouse louse</name>
    <dbReference type="NCBI Taxonomy" id="468196"/>
    <lineage>
        <taxon>Eukaryota</taxon>
        <taxon>Metazoa</taxon>
        <taxon>Ecdysozoa</taxon>
        <taxon>Arthropoda</taxon>
        <taxon>Hexapoda</taxon>
        <taxon>Insecta</taxon>
        <taxon>Pterygota</taxon>
        <taxon>Neoptera</taxon>
        <taxon>Paraneoptera</taxon>
        <taxon>Psocodea</taxon>
        <taxon>Troctomorpha</taxon>
        <taxon>Phthiraptera</taxon>
        <taxon>Anoplura</taxon>
        <taxon>Polyplacidae</taxon>
        <taxon>Polyplax</taxon>
    </lineage>
</organism>
<sequence length="445" mass="50467">MVVQNRLSFFITSLLFIFYNLDKCFVVAGGPTLVLLDNLNIRETHSIFFRSLQERGFTLTYKAADDANLVLFKYGESLYNHLIIFAPSVEEFGGSLSVESITEFIDRGGNVLMTGSSNSGDAIRELASECGVEIDEDKASVIDHINYDVSDHGKHTLIITEKENLIDAPVIVGDRNVPPLLYDGTGIVADKENPLVLQILTASDTAYSYVPENAIKEYPHAVGKNTVLIAGLQARNNARVIVSGSLYFFSDEAFTSPVQKVSTNKKFDLSGNKQVATALTQWVFKEHGVLKVKSVSHSLKSGKKTPNYTVMDNVVYRIEIEKLKNNLWVPFETNDIQLEFVRIDPFLRQYLKHKANGKYEAEFVIPDVYGVYQFKVDYNRIGYTRLFSTTQVSVRPLEHIQYERFIPGAYPYYISAFSMMFGVFVFSFVFLYYKEELQDMKKKTK</sequence>
<comment type="subcellular location">
    <subcellularLocation>
        <location evidence="1 9">Endoplasmic reticulum membrane</location>
        <topology evidence="1 9">Single-pass type I membrane protein</topology>
    </subcellularLocation>
</comment>
<feature type="signal peptide" evidence="9">
    <location>
        <begin position="1"/>
        <end position="29"/>
    </location>
</feature>
<feature type="transmembrane region" description="Helical" evidence="9">
    <location>
        <begin position="410"/>
        <end position="433"/>
    </location>
</feature>
<keyword evidence="9" id="KW-0732">Signal</keyword>
<proteinExistence type="inferred from homology"/>
<evidence type="ECO:0000259" key="11">
    <source>
        <dbReference type="Pfam" id="PF23358"/>
    </source>
</evidence>
<dbReference type="PANTHER" id="PTHR10830:SF0">
    <property type="entry name" value="DOLICHYL-DIPHOSPHOOLIGOSACCHARIDE--PROTEIN GLYCOSYLTRANSFERASE 48 KDA SUBUNIT"/>
    <property type="match status" value="1"/>
</dbReference>
<dbReference type="PANTHER" id="PTHR10830">
    <property type="entry name" value="DOLICHYL-DIPHOSPHOOLIGOSACCHARIDE--PROTEIN GLYCOSYLTRANSFERASE 48 KDA SUBUNIT"/>
    <property type="match status" value="1"/>
</dbReference>
<dbReference type="Pfam" id="PF03345">
    <property type="entry name" value="OST48_N"/>
    <property type="match status" value="1"/>
</dbReference>
<gene>
    <name evidence="12" type="primary">OST48</name>
    <name evidence="12" type="ORF">RUM43_013670</name>
</gene>